<reference evidence="16" key="1">
    <citation type="journal article" date="2006" name="Proc. Natl. Acad. Sci. U.S.A.">
        <title>Genome analysis of the smallest free-living eukaryote Ostreococcus tauri unveils many unique features.</title>
        <authorList>
            <person name="Derelle E."/>
            <person name="Ferraz C."/>
            <person name="Rombauts S."/>
            <person name="Rouze P."/>
            <person name="Worden A.Z."/>
            <person name="Robbens S."/>
            <person name="Partensky F."/>
            <person name="Degroeve S."/>
            <person name="Echeynie S."/>
            <person name="Cooke R."/>
            <person name="Saeys Y."/>
            <person name="Wuyts J."/>
            <person name="Jabbari K."/>
            <person name="Bowler C."/>
            <person name="Panaud O."/>
            <person name="Piegu B."/>
            <person name="Ball S.G."/>
            <person name="Ral J.-P."/>
            <person name="Bouget F.-Y."/>
            <person name="Piganeau G."/>
            <person name="De Baets B."/>
            <person name="Picard A."/>
            <person name="Delseny M."/>
            <person name="Demaille J."/>
            <person name="Van de Peer Y."/>
            <person name="Moreau H."/>
        </authorList>
    </citation>
    <scope>NUCLEOTIDE SEQUENCE [LARGE SCALE GENOMIC DNA]</scope>
    <source>
        <strain evidence="16">OTTH 0595 / CCAP 157/2 / RCC745</strain>
    </source>
</reference>
<dbReference type="GO" id="GO:0016579">
    <property type="term" value="P:protein deubiquitination"/>
    <property type="evidence" value="ECO:0007669"/>
    <property type="project" value="InterPro"/>
</dbReference>
<feature type="active site" description="Proton acceptor" evidence="11">
    <location>
        <position position="112"/>
    </location>
</feature>
<dbReference type="EMBL" id="CAID01000009">
    <property type="protein sequence ID" value="CEF99005.1"/>
    <property type="molecule type" value="Genomic_DNA"/>
</dbReference>
<reference evidence="15 16" key="2">
    <citation type="journal article" date="2014" name="BMC Genomics">
        <title>An improved genome of the model marine alga Ostreococcus tauri unfolds by assessing Illumina de novo assemblies.</title>
        <authorList>
            <person name="Blanc-Mathieu R."/>
            <person name="Verhelst B."/>
            <person name="Derelle E."/>
            <person name="Rombauts S."/>
            <person name="Bouget F.Y."/>
            <person name="Carre I."/>
            <person name="Chateau A."/>
            <person name="Eyre-Walker A."/>
            <person name="Grimsley N."/>
            <person name="Moreau H."/>
            <person name="Piegu B."/>
            <person name="Rivals E."/>
            <person name="Schackwitz W."/>
            <person name="Van de Peer Y."/>
            <person name="Piganeau G."/>
        </authorList>
    </citation>
    <scope>NUCLEOTIDE SEQUENCE [LARGE SCALE GENOMIC DNA]</scope>
    <source>
        <strain evidence="16">OTTH 0595 / CCAP 157/2 / RCC745</strain>
    </source>
</reference>
<keyword evidence="16" id="KW-1185">Reference proteome</keyword>
<evidence type="ECO:0000313" key="16">
    <source>
        <dbReference type="Proteomes" id="UP000009170"/>
    </source>
</evidence>
<evidence type="ECO:0000256" key="11">
    <source>
        <dbReference type="PIRSR" id="PIRSR633865-1"/>
    </source>
</evidence>
<dbReference type="InterPro" id="IPR006155">
    <property type="entry name" value="Josephin"/>
</dbReference>
<feature type="active site" evidence="12">
    <location>
        <position position="112"/>
    </location>
</feature>
<dbReference type="SMART" id="SM01246">
    <property type="entry name" value="Josephin"/>
    <property type="match status" value="1"/>
</dbReference>
<dbReference type="RefSeq" id="XP_022839594.1">
    <property type="nucleotide sequence ID" value="XM_022983317.1"/>
</dbReference>
<dbReference type="Proteomes" id="UP000009170">
    <property type="component" value="Unassembled WGS sequence"/>
</dbReference>
<evidence type="ECO:0000256" key="4">
    <source>
        <dbReference type="ARBA" id="ARBA00022670"/>
    </source>
</evidence>
<dbReference type="AlphaFoldDB" id="A0A090M439"/>
<dbReference type="SMART" id="SM00726">
    <property type="entry name" value="UIM"/>
    <property type="match status" value="3"/>
</dbReference>
<evidence type="ECO:0000256" key="12">
    <source>
        <dbReference type="PROSITE-ProRule" id="PRU00331"/>
    </source>
</evidence>
<dbReference type="InterPro" id="IPR001012">
    <property type="entry name" value="UBX_dom"/>
</dbReference>
<feature type="active site" evidence="12">
    <location>
        <position position="12"/>
    </location>
</feature>
<feature type="active site" description="Nucleophile" evidence="11">
    <location>
        <position position="12"/>
    </location>
</feature>
<feature type="domain" description="UBX" evidence="13">
    <location>
        <begin position="335"/>
        <end position="411"/>
    </location>
</feature>
<keyword evidence="7" id="KW-0788">Thiol protease</keyword>
<dbReference type="PROSITE" id="PS50957">
    <property type="entry name" value="JOSEPHIN"/>
    <property type="match status" value="1"/>
</dbReference>
<comment type="catalytic activity">
    <reaction evidence="1">
        <text>Thiol-dependent hydrolysis of ester, thioester, amide, peptide and isopeptide bonds formed by the C-terminal Gly of ubiquitin (a 76-residue protein attached to proteins as an intracellular targeting signal).</text>
        <dbReference type="EC" id="3.4.19.12"/>
    </reaction>
</comment>
<dbReference type="PROSITE" id="PS50033">
    <property type="entry name" value="UBX"/>
    <property type="match status" value="1"/>
</dbReference>
<accession>A0A090M439</accession>
<dbReference type="GeneID" id="34946112"/>
<dbReference type="Gene3D" id="3.90.70.40">
    <property type="match status" value="1"/>
</dbReference>
<dbReference type="PRINTS" id="PR01233">
    <property type="entry name" value="JOSEPHIN"/>
</dbReference>
<organism evidence="15 16">
    <name type="scientific">Ostreococcus tauri</name>
    <name type="common">Marine green alga</name>
    <dbReference type="NCBI Taxonomy" id="70448"/>
    <lineage>
        <taxon>Eukaryota</taxon>
        <taxon>Viridiplantae</taxon>
        <taxon>Chlorophyta</taxon>
        <taxon>Mamiellophyceae</taxon>
        <taxon>Mamiellales</taxon>
        <taxon>Bathycoccaceae</taxon>
        <taxon>Ostreococcus</taxon>
    </lineage>
</organism>
<dbReference type="EC" id="3.4.19.12" evidence="3"/>
<dbReference type="GO" id="GO:0004843">
    <property type="term" value="F:cysteine-type deubiquitinase activity"/>
    <property type="evidence" value="ECO:0007669"/>
    <property type="project" value="UniProtKB-EC"/>
</dbReference>
<proteinExistence type="predicted"/>
<evidence type="ECO:0000256" key="3">
    <source>
        <dbReference type="ARBA" id="ARBA00012759"/>
    </source>
</evidence>
<keyword evidence="5" id="KW-0833">Ubl conjugation pathway</keyword>
<dbReference type="PANTHER" id="PTHR14159:SF0">
    <property type="entry name" value="ATAXIN-3-RELATED"/>
    <property type="match status" value="1"/>
</dbReference>
<evidence type="ECO:0000259" key="13">
    <source>
        <dbReference type="PROSITE" id="PS50033"/>
    </source>
</evidence>
<evidence type="ECO:0000256" key="9">
    <source>
        <dbReference type="ARBA" id="ARBA00023163"/>
    </source>
</evidence>
<dbReference type="InParanoid" id="A0A090M439"/>
<dbReference type="Gene3D" id="1.10.287.10">
    <property type="entry name" value="S15/NS1, RNA-binding"/>
    <property type="match status" value="1"/>
</dbReference>
<feature type="domain" description="Josephin" evidence="14">
    <location>
        <begin position="1"/>
        <end position="173"/>
    </location>
</feature>
<dbReference type="KEGG" id="ota:OT_ostta09g01495"/>
<evidence type="ECO:0000313" key="15">
    <source>
        <dbReference type="EMBL" id="CEF99005.1"/>
    </source>
</evidence>
<dbReference type="Pfam" id="PF00789">
    <property type="entry name" value="UBX"/>
    <property type="match status" value="1"/>
</dbReference>
<dbReference type="PROSITE" id="PS50330">
    <property type="entry name" value="UIM"/>
    <property type="match status" value="1"/>
</dbReference>
<evidence type="ECO:0000259" key="14">
    <source>
        <dbReference type="PROSITE" id="PS50957"/>
    </source>
</evidence>
<keyword evidence="10" id="KW-0539">Nucleus</keyword>
<dbReference type="FunCoup" id="A0A090M439">
    <property type="interactions" value="1145"/>
</dbReference>
<dbReference type="InterPro" id="IPR033865">
    <property type="entry name" value="Ataxin-3"/>
</dbReference>
<dbReference type="InterPro" id="IPR003903">
    <property type="entry name" value="UIM_dom"/>
</dbReference>
<dbReference type="Pfam" id="PF02099">
    <property type="entry name" value="Josephin"/>
    <property type="match status" value="1"/>
</dbReference>
<evidence type="ECO:0000256" key="8">
    <source>
        <dbReference type="ARBA" id="ARBA00023015"/>
    </source>
</evidence>
<evidence type="ECO:0000256" key="7">
    <source>
        <dbReference type="ARBA" id="ARBA00022807"/>
    </source>
</evidence>
<feature type="active site" evidence="11 12">
    <location>
        <position position="127"/>
    </location>
</feature>
<dbReference type="SUPFAM" id="SSF54236">
    <property type="entry name" value="Ubiquitin-like"/>
    <property type="match status" value="1"/>
</dbReference>
<keyword evidence="6 12" id="KW-0378">Hydrolase</keyword>
<evidence type="ECO:0000256" key="6">
    <source>
        <dbReference type="ARBA" id="ARBA00022801"/>
    </source>
</evidence>
<dbReference type="PANTHER" id="PTHR14159">
    <property type="entry name" value="ATAXIN-3-RELATED"/>
    <property type="match status" value="1"/>
</dbReference>
<evidence type="ECO:0000256" key="10">
    <source>
        <dbReference type="ARBA" id="ARBA00023242"/>
    </source>
</evidence>
<evidence type="ECO:0000256" key="1">
    <source>
        <dbReference type="ARBA" id="ARBA00000707"/>
    </source>
</evidence>
<dbReference type="Gene3D" id="3.10.20.90">
    <property type="entry name" value="Phosphatidylinositol 3-kinase Catalytic Subunit, Chain A, domain 1"/>
    <property type="match status" value="1"/>
</dbReference>
<dbReference type="OrthoDB" id="498556at2759"/>
<sequence>MIYFETQSERLCGVHALNALLQHGAFAPGDLAEIAQALDAKERVLLSEEVATTSSRANEQSENVSRDGNFSVQVLESALSIYGLVMRPITSPKEREMRPDLERGFLCNLSEHWFALRRVDSTWWDLNSIKRAPRKIGEFYLEAFLDQLKGEGWSVFVVRDLEGVPITDEQRGSTTTYGKWFTEEEAIALSAEADAAQASGRTRLAAEKALRAIGEGAKTLVVPDVVDVTGEDDPELKAALEASMNDHRQRNVDITTNDADADLDAAIAASLADAGAGFNDSGDALERAIAASLENVDRVDAATEAAIAASLAEDRTSTKRSFEEDTTPIEDEPDVGEGVVLLAFRLPSGDRMTRRFVDSATVSDLERFIKAKALVDVTVNCLAVAFPPRALSDASMSLAEAGIADKDVLTVRPR</sequence>
<protein>
    <recommendedName>
        <fullName evidence="3">ubiquitinyl hydrolase 1</fullName>
        <ecNumber evidence="3">3.4.19.12</ecNumber>
    </recommendedName>
</protein>
<comment type="subcellular location">
    <subcellularLocation>
        <location evidence="2">Nucleus</location>
    </subcellularLocation>
</comment>
<dbReference type="InterPro" id="IPR029071">
    <property type="entry name" value="Ubiquitin-like_domsf"/>
</dbReference>
<name>A0A090M439_OSTTA</name>
<keyword evidence="9" id="KW-0804">Transcription</keyword>
<evidence type="ECO:0000256" key="2">
    <source>
        <dbReference type="ARBA" id="ARBA00004123"/>
    </source>
</evidence>
<dbReference type="GO" id="GO:0006508">
    <property type="term" value="P:proteolysis"/>
    <property type="evidence" value="ECO:0007669"/>
    <property type="project" value="UniProtKB-KW"/>
</dbReference>
<evidence type="ECO:0000256" key="5">
    <source>
        <dbReference type="ARBA" id="ARBA00022786"/>
    </source>
</evidence>
<gene>
    <name evidence="15" type="ORF">OT_ostta09g01495</name>
</gene>
<keyword evidence="8" id="KW-0805">Transcription regulation</keyword>
<comment type="caution">
    <text evidence="15">The sequence shown here is derived from an EMBL/GenBank/DDBJ whole genome shotgun (WGS) entry which is preliminary data.</text>
</comment>
<dbReference type="GO" id="GO:0005634">
    <property type="term" value="C:nucleus"/>
    <property type="evidence" value="ECO:0007669"/>
    <property type="project" value="UniProtKB-SubCell"/>
</dbReference>
<keyword evidence="4" id="KW-0645">Protease</keyword>
<dbReference type="STRING" id="70448.A0A090M439"/>